<dbReference type="InterPro" id="IPR013762">
    <property type="entry name" value="Integrase-like_cat_sf"/>
</dbReference>
<evidence type="ECO:0000256" key="1">
    <source>
        <dbReference type="ARBA" id="ARBA00023172"/>
    </source>
</evidence>
<protein>
    <submittedName>
        <fullName evidence="3">Site-specific integrase</fullName>
    </submittedName>
</protein>
<dbReference type="PROSITE" id="PS51898">
    <property type="entry name" value="TYR_RECOMBINASE"/>
    <property type="match status" value="1"/>
</dbReference>
<evidence type="ECO:0000259" key="2">
    <source>
        <dbReference type="PROSITE" id="PS51898"/>
    </source>
</evidence>
<dbReference type="PANTHER" id="PTHR30349">
    <property type="entry name" value="PHAGE INTEGRASE-RELATED"/>
    <property type="match status" value="1"/>
</dbReference>
<keyword evidence="1" id="KW-0233">DNA recombination</keyword>
<dbReference type="Proteomes" id="UP001368328">
    <property type="component" value="Chromosome"/>
</dbReference>
<evidence type="ECO:0000313" key="3">
    <source>
        <dbReference type="EMBL" id="WXB89025.1"/>
    </source>
</evidence>
<dbReference type="PANTHER" id="PTHR30349:SF64">
    <property type="entry name" value="PROPHAGE INTEGRASE INTD-RELATED"/>
    <property type="match status" value="1"/>
</dbReference>
<name>A0ABZ2MV46_9BACI</name>
<evidence type="ECO:0000313" key="4">
    <source>
        <dbReference type="Proteomes" id="UP001368328"/>
    </source>
</evidence>
<organism evidence="3 4">
    <name type="scientific">Metabacillus rhizosphaerae</name>
    <dbReference type="NCBI Taxonomy" id="3117747"/>
    <lineage>
        <taxon>Bacteria</taxon>
        <taxon>Bacillati</taxon>
        <taxon>Bacillota</taxon>
        <taxon>Bacilli</taxon>
        <taxon>Bacillales</taxon>
        <taxon>Bacillaceae</taxon>
        <taxon>Metabacillus</taxon>
    </lineage>
</organism>
<dbReference type="InterPro" id="IPR011010">
    <property type="entry name" value="DNA_brk_join_enz"/>
</dbReference>
<sequence length="122" mass="13981">MVKELKKYKKSQNEFKLLFGESYQNYDLIFCRENGHPIYPRTLALKFGAIIKNAGVPKIRIHDLRHTHTTILMELGENPKIVAERLGHTSIKTTLDTYSHVTPNMQKETARKFGKAILKGNG</sequence>
<dbReference type="InterPro" id="IPR002104">
    <property type="entry name" value="Integrase_catalytic"/>
</dbReference>
<feature type="domain" description="Tyr recombinase" evidence="2">
    <location>
        <begin position="1"/>
        <end position="111"/>
    </location>
</feature>
<reference evidence="3 4" key="1">
    <citation type="submission" date="2024-02" db="EMBL/GenBank/DDBJ databases">
        <title>Seven novel Bacillus-like species.</title>
        <authorList>
            <person name="Liu G."/>
        </authorList>
    </citation>
    <scope>NUCLEOTIDE SEQUENCE [LARGE SCALE GENOMIC DNA]</scope>
    <source>
        <strain evidence="3 4">FJAT-53654</strain>
    </source>
</reference>
<accession>A0ABZ2MV46</accession>
<dbReference type="Pfam" id="PF00589">
    <property type="entry name" value="Phage_integrase"/>
    <property type="match status" value="1"/>
</dbReference>
<dbReference type="EMBL" id="CP147403">
    <property type="protein sequence ID" value="WXB89025.1"/>
    <property type="molecule type" value="Genomic_DNA"/>
</dbReference>
<keyword evidence="4" id="KW-1185">Reference proteome</keyword>
<proteinExistence type="predicted"/>
<dbReference type="InterPro" id="IPR050090">
    <property type="entry name" value="Tyrosine_recombinase_XerCD"/>
</dbReference>
<dbReference type="RefSeq" id="WP_338787750.1">
    <property type="nucleotide sequence ID" value="NZ_CP147403.1"/>
</dbReference>
<dbReference type="Gene3D" id="1.10.443.10">
    <property type="entry name" value="Intergrase catalytic core"/>
    <property type="match status" value="1"/>
</dbReference>
<gene>
    <name evidence="3" type="ORF">WCV66_01590</name>
</gene>
<dbReference type="SUPFAM" id="SSF56349">
    <property type="entry name" value="DNA breaking-rejoining enzymes"/>
    <property type="match status" value="1"/>
</dbReference>